<feature type="transmembrane region" description="Helical" evidence="13">
    <location>
        <begin position="43"/>
        <end position="66"/>
    </location>
</feature>
<dbReference type="InterPro" id="IPR050059">
    <property type="entry name" value="ATP_synthase_B_chain"/>
</dbReference>
<dbReference type="OrthoDB" id="7391503at2"/>
<keyword evidence="5 13" id="KW-0375">Hydrogen ion transport</keyword>
<name>A0A558R7Y9_9SPHN</name>
<evidence type="ECO:0000313" key="16">
    <source>
        <dbReference type="EMBL" id="TVV75500.1"/>
    </source>
</evidence>
<keyword evidence="2 13" id="KW-0813">Transport</keyword>
<evidence type="ECO:0000256" key="10">
    <source>
        <dbReference type="ARBA" id="ARBA00025198"/>
    </source>
</evidence>
<dbReference type="GO" id="GO:0046933">
    <property type="term" value="F:proton-transporting ATP synthase activity, rotational mechanism"/>
    <property type="evidence" value="ECO:0007669"/>
    <property type="project" value="UniProtKB-UniRule"/>
</dbReference>
<comment type="subunit">
    <text evidence="13">F-type ATPases have 2 components, F(1) - the catalytic core - and F(0) - the membrane proton channel. F(1) has five subunits: alpha(3), beta(3), gamma(1), delta(1), epsilon(1). F(0) has three main subunits: a(1), b(2) and c(10-14). The alpha and beta chains form an alternating ring which encloses part of the gamma chain. F(1) is attached to F(0) by a central stalk formed by the gamma and epsilon chains, while a peripheral stalk is formed by the delta and b chains.</text>
</comment>
<protein>
    <recommendedName>
        <fullName evidence="13">ATP synthase subunit b</fullName>
    </recommendedName>
    <alternativeName>
        <fullName evidence="13">ATP synthase F(0) sector subunit b</fullName>
    </alternativeName>
    <alternativeName>
        <fullName evidence="13">ATPase subunit I</fullName>
    </alternativeName>
    <alternativeName>
        <fullName evidence="13">F-type ATPase subunit b</fullName>
        <shortName evidence="13">F-ATPase subunit b</shortName>
    </alternativeName>
</protein>
<dbReference type="GO" id="GO:0045259">
    <property type="term" value="C:proton-transporting ATP synthase complex"/>
    <property type="evidence" value="ECO:0007669"/>
    <property type="project" value="UniProtKB-KW"/>
</dbReference>
<comment type="subcellular location">
    <subcellularLocation>
        <location evidence="13">Cell membrane</location>
        <topology evidence="13">Single-pass membrane protein</topology>
    </subcellularLocation>
    <subcellularLocation>
        <location evidence="12">Endomembrane system</location>
        <topology evidence="12">Single-pass membrane protein</topology>
    </subcellularLocation>
</comment>
<gene>
    <name evidence="13" type="primary">atpF</name>
    <name evidence="16" type="ORF">FOY91_07100</name>
</gene>
<evidence type="ECO:0000313" key="17">
    <source>
        <dbReference type="Proteomes" id="UP000318681"/>
    </source>
</evidence>
<evidence type="ECO:0000256" key="1">
    <source>
        <dbReference type="ARBA" id="ARBA00005513"/>
    </source>
</evidence>
<dbReference type="GO" id="GO:0005886">
    <property type="term" value="C:plasma membrane"/>
    <property type="evidence" value="ECO:0007669"/>
    <property type="project" value="UniProtKB-SubCell"/>
</dbReference>
<evidence type="ECO:0000256" key="14">
    <source>
        <dbReference type="RuleBase" id="RU003848"/>
    </source>
</evidence>
<feature type="coiled-coil region" evidence="15">
    <location>
        <begin position="81"/>
        <end position="111"/>
    </location>
</feature>
<dbReference type="EMBL" id="VNIM01000020">
    <property type="protein sequence ID" value="TVV75500.1"/>
    <property type="molecule type" value="Genomic_DNA"/>
</dbReference>
<comment type="function">
    <text evidence="11">Component of the F(0) channel, it forms part of the peripheral stalk, linking F(1) to F(0). The b'-subunit is a diverged and duplicated form of b found in plants and photosynthetic bacteria.</text>
</comment>
<evidence type="ECO:0000256" key="9">
    <source>
        <dbReference type="ARBA" id="ARBA00023310"/>
    </source>
</evidence>
<dbReference type="PANTHER" id="PTHR33445:SF1">
    <property type="entry name" value="ATP SYNTHASE SUBUNIT B"/>
    <property type="match status" value="1"/>
</dbReference>
<dbReference type="AlphaFoldDB" id="A0A558R7Y9"/>
<keyword evidence="3 13" id="KW-0138">CF(0)</keyword>
<dbReference type="RefSeq" id="WP_145149555.1">
    <property type="nucleotide sequence ID" value="NZ_VNIM01000020.1"/>
</dbReference>
<keyword evidence="15" id="KW-0175">Coiled coil</keyword>
<evidence type="ECO:0000256" key="11">
    <source>
        <dbReference type="ARBA" id="ARBA00025614"/>
    </source>
</evidence>
<evidence type="ECO:0000256" key="7">
    <source>
        <dbReference type="ARBA" id="ARBA00023065"/>
    </source>
</evidence>
<comment type="function">
    <text evidence="10 13">F(1)F(0) ATP synthase produces ATP from ADP in the presence of a proton or sodium gradient. F-type ATPases consist of two structural domains, F(1) containing the extramembraneous catalytic core and F(0) containing the membrane proton channel, linked together by a central stalk and a peripheral stalk. During catalysis, ATP synthesis in the catalytic domain of F(1) is coupled via a rotary mechanism of the central stalk subunits to proton translocation.</text>
</comment>
<evidence type="ECO:0000256" key="3">
    <source>
        <dbReference type="ARBA" id="ARBA00022547"/>
    </source>
</evidence>
<keyword evidence="9 13" id="KW-0066">ATP synthesis</keyword>
<evidence type="ECO:0000256" key="13">
    <source>
        <dbReference type="HAMAP-Rule" id="MF_01398"/>
    </source>
</evidence>
<keyword evidence="13" id="KW-1003">Cell membrane</keyword>
<evidence type="ECO:0000256" key="2">
    <source>
        <dbReference type="ARBA" id="ARBA00022448"/>
    </source>
</evidence>
<evidence type="ECO:0000256" key="6">
    <source>
        <dbReference type="ARBA" id="ARBA00022989"/>
    </source>
</evidence>
<keyword evidence="6 13" id="KW-1133">Transmembrane helix</keyword>
<dbReference type="CDD" id="cd06503">
    <property type="entry name" value="ATP-synt_Fo_b"/>
    <property type="match status" value="1"/>
</dbReference>
<keyword evidence="7 13" id="KW-0406">Ion transport</keyword>
<dbReference type="GO" id="GO:0046961">
    <property type="term" value="F:proton-transporting ATPase activity, rotational mechanism"/>
    <property type="evidence" value="ECO:0007669"/>
    <property type="project" value="TreeGrafter"/>
</dbReference>
<keyword evidence="8 13" id="KW-0472">Membrane</keyword>
<dbReference type="Proteomes" id="UP000318681">
    <property type="component" value="Unassembled WGS sequence"/>
</dbReference>
<dbReference type="Pfam" id="PF00430">
    <property type="entry name" value="ATP-synt_B"/>
    <property type="match status" value="1"/>
</dbReference>
<dbReference type="HAMAP" id="MF_01398">
    <property type="entry name" value="ATP_synth_b_bprime"/>
    <property type="match status" value="1"/>
</dbReference>
<proteinExistence type="inferred from homology"/>
<evidence type="ECO:0000256" key="12">
    <source>
        <dbReference type="ARBA" id="ARBA00037847"/>
    </source>
</evidence>
<sequence>MAPQTDADSAQVAANLADADKLEGMHGTASTAAHSGPEHLDPAAWGMTATAWVSLAMIAVIVLMVWKKVPGIVGRGLDKKIAGIRAQLDEASRLRAEAEALRAEYQAKSAAAAGEAEAIVTHAREEAATIVEQARTNAAALIERRGRMAEDKIGAAERAAIADVRATAARAAATAAASIIGSRHDASADRALVDQTIAGLGTTRLN</sequence>
<evidence type="ECO:0000256" key="15">
    <source>
        <dbReference type="SAM" id="Coils"/>
    </source>
</evidence>
<dbReference type="PANTHER" id="PTHR33445">
    <property type="entry name" value="ATP SYNTHASE SUBUNIT B', CHLOROPLASTIC"/>
    <property type="match status" value="1"/>
</dbReference>
<dbReference type="GO" id="GO:0012505">
    <property type="term" value="C:endomembrane system"/>
    <property type="evidence" value="ECO:0007669"/>
    <property type="project" value="UniProtKB-SubCell"/>
</dbReference>
<evidence type="ECO:0000256" key="4">
    <source>
        <dbReference type="ARBA" id="ARBA00022692"/>
    </source>
</evidence>
<evidence type="ECO:0000256" key="5">
    <source>
        <dbReference type="ARBA" id="ARBA00022781"/>
    </source>
</evidence>
<keyword evidence="17" id="KW-1185">Reference proteome</keyword>
<organism evidence="16 17">
    <name type="scientific">Alterirhizorhabdus solaris</name>
    <dbReference type="NCBI Taxonomy" id="2529389"/>
    <lineage>
        <taxon>Bacteria</taxon>
        <taxon>Pseudomonadati</taxon>
        <taxon>Pseudomonadota</taxon>
        <taxon>Alphaproteobacteria</taxon>
        <taxon>Sphingomonadales</taxon>
        <taxon>Rhizorhabdaceae</taxon>
        <taxon>Alterirhizorhabdus</taxon>
    </lineage>
</organism>
<evidence type="ECO:0000256" key="8">
    <source>
        <dbReference type="ARBA" id="ARBA00023136"/>
    </source>
</evidence>
<comment type="similarity">
    <text evidence="1 13 14">Belongs to the ATPase B chain family.</text>
</comment>
<keyword evidence="4 13" id="KW-0812">Transmembrane</keyword>
<accession>A0A558R7Y9</accession>
<reference evidence="16 17" key="1">
    <citation type="submission" date="2019-07" db="EMBL/GenBank/DDBJ databases">
        <title>Sphingomonas solaris sp. nov., isolated from a solar panel from Boston, Massachusetts.</title>
        <authorList>
            <person name="Tanner K."/>
            <person name="Pascual J."/>
            <person name="Mancuso C."/>
            <person name="Pereto J."/>
            <person name="Khalil A."/>
            <person name="Vilanova C."/>
        </authorList>
    </citation>
    <scope>NUCLEOTIDE SEQUENCE [LARGE SCALE GENOMIC DNA]</scope>
    <source>
        <strain evidence="16 17">R4DWN</strain>
    </source>
</reference>
<comment type="caution">
    <text evidence="16">The sequence shown here is derived from an EMBL/GenBank/DDBJ whole genome shotgun (WGS) entry which is preliminary data.</text>
</comment>
<dbReference type="InterPro" id="IPR002146">
    <property type="entry name" value="ATP_synth_b/b'su_bac/chlpt"/>
</dbReference>